<dbReference type="RefSeq" id="XP_029742691.1">
    <property type="nucleotide sequence ID" value="XM_029881305.1"/>
</dbReference>
<reference evidence="2 3" key="1">
    <citation type="submission" date="2019-05" db="EMBL/GenBank/DDBJ databases">
        <title>Sporisorium graminicola CBS 10092 draft sequencing and annotation.</title>
        <authorList>
            <person name="Solano-Gonzalez S."/>
            <person name="Caddick M.X."/>
            <person name="Darby A."/>
        </authorList>
    </citation>
    <scope>NUCLEOTIDE SEQUENCE [LARGE SCALE GENOMIC DNA]</scope>
    <source>
        <strain evidence="2 3">CBS 10092</strain>
    </source>
</reference>
<dbReference type="GO" id="GO:0005737">
    <property type="term" value="C:cytoplasm"/>
    <property type="evidence" value="ECO:0007669"/>
    <property type="project" value="TreeGrafter"/>
</dbReference>
<comment type="caution">
    <text evidence="2">The sequence shown here is derived from an EMBL/GenBank/DDBJ whole genome shotgun (WGS) entry which is preliminary data.</text>
</comment>
<dbReference type="InterPro" id="IPR015943">
    <property type="entry name" value="WD40/YVTN_repeat-like_dom_sf"/>
</dbReference>
<dbReference type="KEGG" id="sgra:EX895_000704"/>
<dbReference type="Proteomes" id="UP000306050">
    <property type="component" value="Chromosome SGRAM_1"/>
</dbReference>
<feature type="compositionally biased region" description="Polar residues" evidence="1">
    <location>
        <begin position="59"/>
        <end position="71"/>
    </location>
</feature>
<gene>
    <name evidence="2" type="ORF">EX895_000704</name>
</gene>
<feature type="region of interest" description="Disordered" evidence="1">
    <location>
        <begin position="1"/>
        <end position="91"/>
    </location>
</feature>
<feature type="compositionally biased region" description="Low complexity" evidence="1">
    <location>
        <begin position="251"/>
        <end position="261"/>
    </location>
</feature>
<accession>A0A4U7L1S5</accession>
<dbReference type="SUPFAM" id="SSF50998">
    <property type="entry name" value="Quinoprotein alcohol dehydrogenase-like"/>
    <property type="match status" value="1"/>
</dbReference>
<feature type="compositionally biased region" description="Low complexity" evidence="1">
    <location>
        <begin position="42"/>
        <end position="58"/>
    </location>
</feature>
<dbReference type="GeneID" id="40723599"/>
<feature type="compositionally biased region" description="Basic and acidic residues" evidence="1">
    <location>
        <begin position="190"/>
        <end position="204"/>
    </location>
</feature>
<dbReference type="InterPro" id="IPR049916">
    <property type="entry name" value="WDR72-like"/>
</dbReference>
<dbReference type="EMBL" id="SRRM01000002">
    <property type="protein sequence ID" value="TKY90706.1"/>
    <property type="molecule type" value="Genomic_DNA"/>
</dbReference>
<name>A0A4U7L1S5_9BASI</name>
<dbReference type="OrthoDB" id="338622at2759"/>
<dbReference type="PANTHER" id="PTHR44099:SF4">
    <property type="entry name" value="RABCONNECTIN-3B, ISOFORM A"/>
    <property type="match status" value="1"/>
</dbReference>
<organism evidence="2 3">
    <name type="scientific">Sporisorium graminicola</name>
    <dbReference type="NCBI Taxonomy" id="280036"/>
    <lineage>
        <taxon>Eukaryota</taxon>
        <taxon>Fungi</taxon>
        <taxon>Dikarya</taxon>
        <taxon>Basidiomycota</taxon>
        <taxon>Ustilaginomycotina</taxon>
        <taxon>Ustilaginomycetes</taxon>
        <taxon>Ustilaginales</taxon>
        <taxon>Ustilaginaceae</taxon>
        <taxon>Sporisorium</taxon>
    </lineage>
</organism>
<sequence length="1638" mass="173438">MTTATPLSLPFVLDQKDRAPASHSGRRRWKADRPNYRAILTASQSKSSPDDVSASASSRLQQGLKASTSQIGPEHDEAELEEWGLPSSSRTSKLAAPTAALSWDENSAQASCSYLQKDSAAAYTSATLLDRWDPSISFAPCSSSGSDPNSRRQANAQPIAYRPDLGRVLAVGREDGTISIYRAYGRLEDYEPTSSRDQHARDADDSFPASASASANLSQLSQFPSRRSSIVSSASRLRSPEIETPSIRFPSSTASKSTSSSGREPSPLLPSLPHVDRSSLAARSTISAASVTSTVAANVQIDDGLPANSFQSNVNATGHTTGRAFGEQAEDRLELQMAAAERNDHQHGVVGGVIERLGLGSHSHSPSLHSPKEHSRHPTSHRIRSSESRQSPVTPPTVTPPTETRSAFSEHLKLQAASQGSASPAPLDTLVPPSASDAWLRDPSRGKFKQLMTLFTCDRSAIVALRLVSLPAARAEPKAEAPNSSATAQPSLDKSALLVVQEAGNVSLWSILEGTMLWQSDVTLATDASANADSLDLPGKDASASLSVIQSLSRQLPAAIGTPLSRSPAGSARASPRPPTLTAGDASMRRSMLRAALSAPDASTSSRLRETHGVKLTNSVQIFEVGSTLVARLWDSHSLSVLIIGLEDGRLLPGEALDEVAEAKTQAEDKGKGSSPLLANHPPSRLHLAWNLPGSGEPLDKVFLLQPLASDTAGGNAMPASSEIALFDLATGQMEGLVASAGSEDSKPNRDGQGARTDRITALLPLSLERIAVASSGGIQILSLLSIAAGTSSCFQHVSPATSKNSLGADHEVCLLRSAVAPRSGQRLIIGGTLQGEVGFWQASVGTTQSGTSPSAPQLEASLCVSTTPVEALVVFGDEDNTIRLHGCVACVCADSSVTVVLLEGFRLLYTVPGRGARLTSLAVRADELLLTYDDDKARVWDLRTQELRRSIATDQAQALVEDGKGWWTVKAIEPYSPLNSGTTGVLSQLACARDDAAASLLVNFRRAIEAAARAVRGAGQSGAKEDAAPRTGTANAASFQPSATLRAEQDFERNTAPQLVGLASPAARKAVNIVRPLLPTVFPTGLDADMDAKLAALLDLEEPASSVSSRRGHSALSVGLHSAPDALMVGGSNYPTAVESGDDVKTAWKLSSRLTTTRLLVASALLRILGHVSELQGLAMDLQQFVEDEAGLASLIGVGFRGVTLNEVVPYWLDSNSELQSASRSIFHLALARMEEGQLDELCNQWQGLLSSAKTAAAQSSKGRAESSTSASTSAEEAELRTRALVLVGSIAVERYTSLSPQMLKDIASTIHGAIVSDQGSELRTAQALQMLGVAIELCRSGFSVWQHYFDAAEVVRSLFALSTSAASSTSGSSSNANGDGELRTLARAATLQIAAENTPLFMTTLSLDILHARSPAHCSATMRLVAFMVRKRPSVLVANLPRLAEAVVKSLDPTHTTMREAVVNAATVMISELVSTYPSVSFFGAGQRLAVGTNEGAVIMYDLKTATRLYVLEGHRRRTDAASFSPDGRRLVTMSLEEGRVLVWKTSAGFSSFFSPGQMPRQGATDARLTDGAYKAFLFNVGDQQQQQQQQSGVEAQQTQSQEQDFVGFDRIGFHWNSERSVKVQIGEAQLNISVD</sequence>
<dbReference type="InterPro" id="IPR011047">
    <property type="entry name" value="Quinoprotein_ADH-like_sf"/>
</dbReference>
<dbReference type="Gene3D" id="2.130.10.10">
    <property type="entry name" value="YVTN repeat-like/Quinoprotein amine dehydrogenase"/>
    <property type="match status" value="2"/>
</dbReference>
<feature type="compositionally biased region" description="Low complexity" evidence="1">
    <location>
        <begin position="358"/>
        <end position="369"/>
    </location>
</feature>
<dbReference type="InterPro" id="IPR011044">
    <property type="entry name" value="Quino_amine_DH_bsu"/>
</dbReference>
<feature type="region of interest" description="Disordered" evidence="1">
    <location>
        <begin position="1019"/>
        <end position="1041"/>
    </location>
</feature>
<feature type="compositionally biased region" description="Basic residues" evidence="1">
    <location>
        <begin position="374"/>
        <end position="383"/>
    </location>
</feature>
<dbReference type="SUPFAM" id="SSF50969">
    <property type="entry name" value="YVTN repeat-like/Quinoprotein amine dehydrogenase"/>
    <property type="match status" value="1"/>
</dbReference>
<feature type="region of interest" description="Disordered" evidence="1">
    <location>
        <begin position="358"/>
        <end position="406"/>
    </location>
</feature>
<evidence type="ECO:0000313" key="3">
    <source>
        <dbReference type="Proteomes" id="UP000306050"/>
    </source>
</evidence>
<dbReference type="SMART" id="SM00320">
    <property type="entry name" value="WD40"/>
    <property type="match status" value="3"/>
</dbReference>
<feature type="region of interest" description="Disordered" evidence="1">
    <location>
        <begin position="560"/>
        <end position="585"/>
    </location>
</feature>
<keyword evidence="3" id="KW-1185">Reference proteome</keyword>
<feature type="region of interest" description="Disordered" evidence="1">
    <location>
        <begin position="231"/>
        <end position="274"/>
    </location>
</feature>
<dbReference type="PANTHER" id="PTHR44099">
    <property type="entry name" value="RABCONNECTIN-3B, ISOFORM A"/>
    <property type="match status" value="1"/>
</dbReference>
<evidence type="ECO:0000313" key="2">
    <source>
        <dbReference type="EMBL" id="TKY90706.1"/>
    </source>
</evidence>
<feature type="compositionally biased region" description="Low complexity" evidence="1">
    <location>
        <begin position="565"/>
        <end position="575"/>
    </location>
</feature>
<evidence type="ECO:0000256" key="1">
    <source>
        <dbReference type="SAM" id="MobiDB-lite"/>
    </source>
</evidence>
<protein>
    <submittedName>
        <fullName evidence="2">Uncharacterized protein</fullName>
    </submittedName>
</protein>
<feature type="region of interest" description="Disordered" evidence="1">
    <location>
        <begin position="190"/>
        <end position="211"/>
    </location>
</feature>
<dbReference type="InterPro" id="IPR001680">
    <property type="entry name" value="WD40_rpt"/>
</dbReference>
<proteinExistence type="predicted"/>